<feature type="domain" description="Glycosyltransferase subfamily 4-like N-terminal" evidence="2">
    <location>
        <begin position="137"/>
        <end position="231"/>
    </location>
</feature>
<dbReference type="SUPFAM" id="SSF53756">
    <property type="entry name" value="UDP-Glycosyltransferase/glycogen phosphorylase"/>
    <property type="match status" value="1"/>
</dbReference>
<evidence type="ECO:0000259" key="2">
    <source>
        <dbReference type="Pfam" id="PF13579"/>
    </source>
</evidence>
<dbReference type="Gene3D" id="3.40.50.2000">
    <property type="entry name" value="Glycogen Phosphorylase B"/>
    <property type="match status" value="2"/>
</dbReference>
<name>A0AAW8ECV1_VARPD</name>
<dbReference type="InterPro" id="IPR028098">
    <property type="entry name" value="Glyco_trans_4-like_N"/>
</dbReference>
<organism evidence="3 4">
    <name type="scientific">Variovorax paradoxus</name>
    <dbReference type="NCBI Taxonomy" id="34073"/>
    <lineage>
        <taxon>Bacteria</taxon>
        <taxon>Pseudomonadati</taxon>
        <taxon>Pseudomonadota</taxon>
        <taxon>Betaproteobacteria</taxon>
        <taxon>Burkholderiales</taxon>
        <taxon>Comamonadaceae</taxon>
        <taxon>Variovorax</taxon>
    </lineage>
</organism>
<dbReference type="Pfam" id="PF13579">
    <property type="entry name" value="Glyco_trans_4_4"/>
    <property type="match status" value="1"/>
</dbReference>
<evidence type="ECO:0000256" key="1">
    <source>
        <dbReference type="SAM" id="MobiDB-lite"/>
    </source>
</evidence>
<dbReference type="AlphaFoldDB" id="A0AAW8ECV1"/>
<proteinExistence type="predicted"/>
<evidence type="ECO:0000313" key="3">
    <source>
        <dbReference type="EMBL" id="MDP9970603.1"/>
    </source>
</evidence>
<feature type="compositionally biased region" description="Low complexity" evidence="1">
    <location>
        <begin position="89"/>
        <end position="100"/>
    </location>
</feature>
<comment type="caution">
    <text evidence="3">The sequence shown here is derived from an EMBL/GenBank/DDBJ whole genome shotgun (WGS) entry which is preliminary data.</text>
</comment>
<sequence>MMERPDLHVLMLAYFYPPLGGAGVQRSLKFSKYFPQFGCHPSVISSESGAYMNDPSLLAEVPSSGTIIRLPHTPIVTRLIKWKQRSDRGGQSLSQPLSGSAPISSDSWRQAWRDTALKTIGALQYPDDKAAWGGQARRVAMELIRKNPVDLIFSTSPPISAHLAAMRIAKWANLPWVADFRDLWTSNPAYDMPAWRRSLDIRLENKLLASANGVVTVSEHLASMLRVRRPSKNKDTVLAISNGYDEADFSHALPLPRNSETFRVVHAGTFYGHQSPDEFLNGVEKLFQIEPEARKRLRLRFVGNVGARFERTLREFKARHPQVLELTGYVEHPRAIAEMLAADALLLVIGGDAKLAEGVMTGKLFEYLRAGRPVLQVGAVNGEAARLLQNTGAGIAVAADDAAEIAAVISRWVAGAAPKPQPARALIYERRAQTARLSEFLVTVHERFHGRN</sequence>
<protein>
    <submittedName>
        <fullName evidence="3">Glycosyltransferase involved in cell wall biosynthesis</fullName>
    </submittedName>
</protein>
<gene>
    <name evidence="3" type="ORF">J2W39_001836</name>
</gene>
<dbReference type="GO" id="GO:0016757">
    <property type="term" value="F:glycosyltransferase activity"/>
    <property type="evidence" value="ECO:0007669"/>
    <property type="project" value="UniProtKB-ARBA"/>
</dbReference>
<dbReference type="Pfam" id="PF13692">
    <property type="entry name" value="Glyco_trans_1_4"/>
    <property type="match status" value="1"/>
</dbReference>
<accession>A0AAW8ECV1</accession>
<dbReference type="PANTHER" id="PTHR12526:SF600">
    <property type="entry name" value="GLYCOSYL TRANSFERASE GROUP 1"/>
    <property type="match status" value="1"/>
</dbReference>
<evidence type="ECO:0000313" key="4">
    <source>
        <dbReference type="Proteomes" id="UP001224845"/>
    </source>
</evidence>
<feature type="region of interest" description="Disordered" evidence="1">
    <location>
        <begin position="87"/>
        <end position="106"/>
    </location>
</feature>
<dbReference type="PANTHER" id="PTHR12526">
    <property type="entry name" value="GLYCOSYLTRANSFERASE"/>
    <property type="match status" value="1"/>
</dbReference>
<dbReference type="EMBL" id="JAUSRV010000004">
    <property type="protein sequence ID" value="MDP9970603.1"/>
    <property type="molecule type" value="Genomic_DNA"/>
</dbReference>
<dbReference type="Proteomes" id="UP001224845">
    <property type="component" value="Unassembled WGS sequence"/>
</dbReference>
<reference evidence="3" key="1">
    <citation type="submission" date="2023-07" db="EMBL/GenBank/DDBJ databases">
        <title>Sorghum-associated microbial communities from plants grown in Nebraska, USA.</title>
        <authorList>
            <person name="Schachtman D."/>
        </authorList>
    </citation>
    <scope>NUCLEOTIDE SEQUENCE</scope>
    <source>
        <strain evidence="3">DS3315</strain>
    </source>
</reference>